<dbReference type="OrthoDB" id="188186at2759"/>
<name>A0A813E3W2_POLGL</name>
<comment type="caution">
    <text evidence="1">The sequence shown here is derived from an EMBL/GenBank/DDBJ whole genome shotgun (WGS) entry which is preliminary data.</text>
</comment>
<dbReference type="Gene3D" id="2.40.50.140">
    <property type="entry name" value="Nucleic acid-binding proteins"/>
    <property type="match status" value="1"/>
</dbReference>
<dbReference type="EMBL" id="CAJNNV010007432">
    <property type="protein sequence ID" value="CAE8594926.1"/>
    <property type="molecule type" value="Genomic_DNA"/>
</dbReference>
<proteinExistence type="predicted"/>
<gene>
    <name evidence="1" type="ORF">PGLA1383_LOCUS13449</name>
</gene>
<dbReference type="InterPro" id="IPR012340">
    <property type="entry name" value="NA-bd_OB-fold"/>
</dbReference>
<sequence>MSAFVAPPPQYGQQPGLPFVPPNGAIASAGPQGVGVEHLGSMPQVAERANFASFQQSPVGSVLRIAGQLGQTEGQGVCLRTSDGQMLPVTLMVPPDRLGALTSVTVEVLGTKQSEGSLQAVCILPLPGDCDIGLWDEFVKMGRNPQMRHLFTPLEA</sequence>
<keyword evidence="2" id="KW-1185">Reference proteome</keyword>
<protein>
    <submittedName>
        <fullName evidence="1">Uncharacterized protein</fullName>
    </submittedName>
</protein>
<organism evidence="1 2">
    <name type="scientific">Polarella glacialis</name>
    <name type="common">Dinoflagellate</name>
    <dbReference type="NCBI Taxonomy" id="89957"/>
    <lineage>
        <taxon>Eukaryota</taxon>
        <taxon>Sar</taxon>
        <taxon>Alveolata</taxon>
        <taxon>Dinophyceae</taxon>
        <taxon>Suessiales</taxon>
        <taxon>Suessiaceae</taxon>
        <taxon>Polarella</taxon>
    </lineage>
</organism>
<evidence type="ECO:0000313" key="1">
    <source>
        <dbReference type="EMBL" id="CAE8594926.1"/>
    </source>
</evidence>
<dbReference type="AlphaFoldDB" id="A0A813E3W2"/>
<dbReference type="Proteomes" id="UP000654075">
    <property type="component" value="Unassembled WGS sequence"/>
</dbReference>
<evidence type="ECO:0000313" key="2">
    <source>
        <dbReference type="Proteomes" id="UP000654075"/>
    </source>
</evidence>
<reference evidence="1" key="1">
    <citation type="submission" date="2021-02" db="EMBL/GenBank/DDBJ databases">
        <authorList>
            <person name="Dougan E. K."/>
            <person name="Rhodes N."/>
            <person name="Thang M."/>
            <person name="Chan C."/>
        </authorList>
    </citation>
    <scope>NUCLEOTIDE SEQUENCE</scope>
</reference>
<accession>A0A813E3W2</accession>